<dbReference type="AlphaFoldDB" id="M4BIH3"/>
<evidence type="ECO:0000313" key="2">
    <source>
        <dbReference type="Proteomes" id="UP000011713"/>
    </source>
</evidence>
<dbReference type="EMBL" id="JH598294">
    <property type="status" value="NOT_ANNOTATED_CDS"/>
    <property type="molecule type" value="Genomic_DNA"/>
</dbReference>
<dbReference type="Proteomes" id="UP000011713">
    <property type="component" value="Unassembled WGS sequence"/>
</dbReference>
<name>M4BIH3_HYAAE</name>
<evidence type="ECO:0000313" key="1">
    <source>
        <dbReference type="EnsemblProtists" id="HpaP806199"/>
    </source>
</evidence>
<protein>
    <submittedName>
        <fullName evidence="1">Uncharacterized protein</fullName>
    </submittedName>
</protein>
<proteinExistence type="predicted"/>
<reference evidence="1" key="2">
    <citation type="submission" date="2015-06" db="UniProtKB">
        <authorList>
            <consortium name="EnsemblProtists"/>
        </authorList>
    </citation>
    <scope>IDENTIFICATION</scope>
    <source>
        <strain evidence="1">Emoy2</strain>
    </source>
</reference>
<dbReference type="VEuPathDB" id="FungiDB:HpaG806199"/>
<dbReference type="EnsemblProtists" id="HpaT806199">
    <property type="protein sequence ID" value="HpaP806199"/>
    <property type="gene ID" value="HpaG806199"/>
</dbReference>
<dbReference type="HOGENOM" id="CLU_2781336_0_0_1"/>
<dbReference type="InParanoid" id="M4BIH3"/>
<accession>M4BIH3</accession>
<organism evidence="1 2">
    <name type="scientific">Hyaloperonospora arabidopsidis (strain Emoy2)</name>
    <name type="common">Downy mildew agent</name>
    <name type="synonym">Peronospora arabidopsidis</name>
    <dbReference type="NCBI Taxonomy" id="559515"/>
    <lineage>
        <taxon>Eukaryota</taxon>
        <taxon>Sar</taxon>
        <taxon>Stramenopiles</taxon>
        <taxon>Oomycota</taxon>
        <taxon>Peronosporomycetes</taxon>
        <taxon>Peronosporales</taxon>
        <taxon>Peronosporaceae</taxon>
        <taxon>Hyaloperonospora</taxon>
    </lineage>
</organism>
<reference evidence="2" key="1">
    <citation type="journal article" date="2010" name="Science">
        <title>Signatures of adaptation to obligate biotrophy in the Hyaloperonospora arabidopsidis genome.</title>
        <authorList>
            <person name="Baxter L."/>
            <person name="Tripathy S."/>
            <person name="Ishaque N."/>
            <person name="Boot N."/>
            <person name="Cabral A."/>
            <person name="Kemen E."/>
            <person name="Thines M."/>
            <person name="Ah-Fong A."/>
            <person name="Anderson R."/>
            <person name="Badejoko W."/>
            <person name="Bittner-Eddy P."/>
            <person name="Boore J.L."/>
            <person name="Chibucos M.C."/>
            <person name="Coates M."/>
            <person name="Dehal P."/>
            <person name="Delehaunty K."/>
            <person name="Dong S."/>
            <person name="Downton P."/>
            <person name="Dumas B."/>
            <person name="Fabro G."/>
            <person name="Fronick C."/>
            <person name="Fuerstenberg S.I."/>
            <person name="Fulton L."/>
            <person name="Gaulin E."/>
            <person name="Govers F."/>
            <person name="Hughes L."/>
            <person name="Humphray S."/>
            <person name="Jiang R.H."/>
            <person name="Judelson H."/>
            <person name="Kamoun S."/>
            <person name="Kyung K."/>
            <person name="Meijer H."/>
            <person name="Minx P."/>
            <person name="Morris P."/>
            <person name="Nelson J."/>
            <person name="Phuntumart V."/>
            <person name="Qutob D."/>
            <person name="Rehmany A."/>
            <person name="Rougon-Cardoso A."/>
            <person name="Ryden P."/>
            <person name="Torto-Alalibo T."/>
            <person name="Studholme D."/>
            <person name="Wang Y."/>
            <person name="Win J."/>
            <person name="Wood J."/>
            <person name="Clifton S.W."/>
            <person name="Rogers J."/>
            <person name="Van den Ackerveken G."/>
            <person name="Jones J.D."/>
            <person name="McDowell J.M."/>
            <person name="Beynon J."/>
            <person name="Tyler B.M."/>
        </authorList>
    </citation>
    <scope>NUCLEOTIDE SEQUENCE [LARGE SCALE GENOMIC DNA]</scope>
    <source>
        <strain evidence="2">Emoy2</strain>
    </source>
</reference>
<sequence length="69" mass="7705">MRIERVWGVNEMQAVELRRPCSRVKKKMMGMRVVRLWTMTGPTTIDGTATFAKMGASCSAAIAVPELFT</sequence>
<keyword evidence="2" id="KW-1185">Reference proteome</keyword>